<dbReference type="SUPFAM" id="SSF52058">
    <property type="entry name" value="L domain-like"/>
    <property type="match status" value="2"/>
</dbReference>
<protein>
    <submittedName>
        <fullName evidence="1">AMP-dependent synthetase and ligase family protein</fullName>
    </submittedName>
</protein>
<proteinExistence type="predicted"/>
<organism evidence="1 2">
    <name type="scientific">Heracleum sosnowskyi</name>
    <dbReference type="NCBI Taxonomy" id="360622"/>
    <lineage>
        <taxon>Eukaryota</taxon>
        <taxon>Viridiplantae</taxon>
        <taxon>Streptophyta</taxon>
        <taxon>Embryophyta</taxon>
        <taxon>Tracheophyta</taxon>
        <taxon>Spermatophyta</taxon>
        <taxon>Magnoliopsida</taxon>
        <taxon>eudicotyledons</taxon>
        <taxon>Gunneridae</taxon>
        <taxon>Pentapetalae</taxon>
        <taxon>asterids</taxon>
        <taxon>campanulids</taxon>
        <taxon>Apiales</taxon>
        <taxon>Apiaceae</taxon>
        <taxon>Apioideae</taxon>
        <taxon>apioid superclade</taxon>
        <taxon>Tordylieae</taxon>
        <taxon>Tordyliinae</taxon>
        <taxon>Heracleum</taxon>
    </lineage>
</organism>
<dbReference type="Gene3D" id="3.80.10.10">
    <property type="entry name" value="Ribonuclease Inhibitor"/>
    <property type="match status" value="4"/>
</dbReference>
<evidence type="ECO:0000313" key="1">
    <source>
        <dbReference type="EMBL" id="KAK1400613.1"/>
    </source>
</evidence>
<dbReference type="InterPro" id="IPR001611">
    <property type="entry name" value="Leu-rich_rpt"/>
</dbReference>
<dbReference type="PANTHER" id="PTHR12904:SF23">
    <property type="entry name" value="PROTEIN ZER-1 HOMOLOG"/>
    <property type="match status" value="1"/>
</dbReference>
<reference evidence="1" key="1">
    <citation type="submission" date="2023-02" db="EMBL/GenBank/DDBJ databases">
        <title>Genome of toxic invasive species Heracleum sosnowskyi carries increased number of genes despite the absence of recent whole-genome duplications.</title>
        <authorList>
            <person name="Schelkunov M."/>
            <person name="Shtratnikova V."/>
            <person name="Makarenko M."/>
            <person name="Klepikova A."/>
            <person name="Omelchenko D."/>
            <person name="Novikova G."/>
            <person name="Obukhova E."/>
            <person name="Bogdanov V."/>
            <person name="Penin A."/>
            <person name="Logacheva M."/>
        </authorList>
    </citation>
    <scope>NUCLEOTIDE SEQUENCE</scope>
    <source>
        <strain evidence="1">Hsosn_3</strain>
        <tissue evidence="1">Leaf</tissue>
    </source>
</reference>
<dbReference type="GO" id="GO:0016874">
    <property type="term" value="F:ligase activity"/>
    <property type="evidence" value="ECO:0007669"/>
    <property type="project" value="UniProtKB-KW"/>
</dbReference>
<accession>A0AAD8JB15</accession>
<dbReference type="InterPro" id="IPR051341">
    <property type="entry name" value="Zyg-11_UBL_adapter"/>
</dbReference>
<name>A0AAD8JB15_9APIA</name>
<dbReference type="SMART" id="SM00367">
    <property type="entry name" value="LRR_CC"/>
    <property type="match status" value="6"/>
</dbReference>
<dbReference type="InterPro" id="IPR006553">
    <property type="entry name" value="Leu-rich_rpt_Cys-con_subtyp"/>
</dbReference>
<dbReference type="Proteomes" id="UP001237642">
    <property type="component" value="Unassembled WGS sequence"/>
</dbReference>
<dbReference type="InterPro" id="IPR032675">
    <property type="entry name" value="LRR_dom_sf"/>
</dbReference>
<dbReference type="Pfam" id="PF13516">
    <property type="entry name" value="LRR_6"/>
    <property type="match status" value="3"/>
</dbReference>
<evidence type="ECO:0000313" key="2">
    <source>
        <dbReference type="Proteomes" id="UP001237642"/>
    </source>
</evidence>
<dbReference type="EMBL" id="JAUIZM010000001">
    <property type="protein sequence ID" value="KAK1400613.1"/>
    <property type="molecule type" value="Genomic_DNA"/>
</dbReference>
<dbReference type="AlphaFoldDB" id="A0AAD8JB15"/>
<sequence>METESVLINMCVDAATATPQAVEKWRKQRRTLERLPSHLAESLVLRLVRRRLMFPSLLEVFKNTLEKIDLSGQSTVDLEWMAYLGAFPYLNSLNLAGCPKVSSSAIWPIAGMKSLRKLDLSRCPKITDAGIKHLLSIPTLEELNISQTGVTSDGVSLLSSLKNLSLLDLGGLPVLDDALCSLQVLTKLQYLDLWGSEVSSIGASVLKMFPKLIFLNLAWSKVSKLPILSSVVFLNMSNCITHSIFEGHGDKVRLGKLILTGATIVDVSKALSYIDTSYLTLLDVSNTSLQDFNFLSCLVALEHLDLSYCSVSDDFIQIIAHIGAKLRFLNLSNTRVSSAGVSALVGRVPKLETILLSNTPTDDLAISHLSAMPSLKVINLSGTYVKGQIQQLGSGRDTVPSLAELQNLSCLEMLYLENTHLRDVSLNPISNLHKLNHLYLGGPMTDMSLCLFSSIQNLMHLSLHDAVFTGQGLNSFKPPSYLKVLDLSGCWLLTKDDLFLFCQRNPQIELKHELYHFVPSEQSISKYLSTSGVPTKTGQSKKKERKLVVLPQMLKKDDFIDQRLKYSREELLALQASSISLVAFDKEFYLLYFWSDVYSEKSVMIFVWTVGHR</sequence>
<keyword evidence="2" id="KW-1185">Reference proteome</keyword>
<reference evidence="1" key="2">
    <citation type="submission" date="2023-05" db="EMBL/GenBank/DDBJ databases">
        <authorList>
            <person name="Schelkunov M.I."/>
        </authorList>
    </citation>
    <scope>NUCLEOTIDE SEQUENCE</scope>
    <source>
        <strain evidence="1">Hsosn_3</strain>
        <tissue evidence="1">Leaf</tissue>
    </source>
</reference>
<keyword evidence="1" id="KW-0436">Ligase</keyword>
<dbReference type="PANTHER" id="PTHR12904">
    <property type="match status" value="1"/>
</dbReference>
<comment type="caution">
    <text evidence="1">The sequence shown here is derived from an EMBL/GenBank/DDBJ whole genome shotgun (WGS) entry which is preliminary data.</text>
</comment>
<gene>
    <name evidence="1" type="ORF">POM88_000218</name>
</gene>